<accession>A0AAE7XF30</accession>
<protein>
    <submittedName>
        <fullName evidence="2">Tail assembly chaperone</fullName>
    </submittedName>
</protein>
<organism evidence="2 3">
    <name type="scientific">Gordonia phage ChisanaKitsune</name>
    <dbReference type="NCBI Taxonomy" id="2871538"/>
    <lineage>
        <taxon>Viruses</taxon>
        <taxon>Duplodnaviria</taxon>
        <taxon>Heunggongvirae</taxon>
        <taxon>Uroviricota</taxon>
        <taxon>Caudoviricetes</taxon>
        <taxon>Chidieberevirus</taxon>
        <taxon>Chidieberevirus chisanakitsune</taxon>
    </lineage>
</organism>
<evidence type="ECO:0000313" key="3">
    <source>
        <dbReference type="Proteomes" id="UP000827561"/>
    </source>
</evidence>
<dbReference type="RefSeq" id="YP_010675690.1">
    <property type="nucleotide sequence ID" value="NC_071006.1"/>
</dbReference>
<dbReference type="KEGG" id="vg:77952014"/>
<gene>
    <name evidence="2" type="primary">44</name>
    <name evidence="2" type="ORF">SEA_CHISANAKITSUNE_44</name>
</gene>
<feature type="compositionally biased region" description="Acidic residues" evidence="1">
    <location>
        <begin position="14"/>
        <end position="23"/>
    </location>
</feature>
<dbReference type="GeneID" id="77952014"/>
<feature type="region of interest" description="Disordered" evidence="1">
    <location>
        <begin position="1"/>
        <end position="25"/>
    </location>
</feature>
<keyword evidence="3" id="KW-1185">Reference proteome</keyword>
<evidence type="ECO:0000256" key="1">
    <source>
        <dbReference type="SAM" id="MobiDB-lite"/>
    </source>
</evidence>
<proteinExistence type="predicted"/>
<dbReference type="Proteomes" id="UP000827561">
    <property type="component" value="Segment"/>
</dbReference>
<name>A0AAE7XF30_9CAUD</name>
<sequence>MTEPAQNFRPTMVNEDDTFDPDTPDTSIRPGSGLDALRAALSENVRLDNLHIRVPRRPTLRIIVDPNIDGEQFQRWQRSAMIGKSKSIANAQFDSVKLCAVLLANTMVGLEVRGEDGEYTEVRDEHGGSLNFQNPELRKMLIGDREVPSGTVLVRKLFGNDGHMIDAAGQVMDEAGYGDSDDEEEGGTDPFGVKFLKNNKLLQNAAMVASEFKMDPVEVLNGSRFFWEVRIAAFEHVRSEKAKEANKNKIPRGKRR</sequence>
<dbReference type="EMBL" id="MZ820089">
    <property type="protein sequence ID" value="QZE10813.1"/>
    <property type="molecule type" value="Genomic_DNA"/>
</dbReference>
<reference evidence="2 3" key="1">
    <citation type="submission" date="2021-08" db="EMBL/GenBank/DDBJ databases">
        <authorList>
            <person name="Abebe M.A."/>
            <person name="Anderson J.Z."/>
            <person name="Burris R."/>
            <person name="Durrani M."/>
            <person name="Fetterly M.N."/>
            <person name="Fowler R.A."/>
            <person name="Friedman A."/>
            <person name="Khuong T.M."/>
            <person name="Konnor C.A."/>
            <person name="Madden B.G."/>
            <person name="Makula M.N."/>
            <person name="McTigue K."/>
            <person name="Morgan A.R."/>
            <person name="Qureshi S.I."/>
            <person name="Rainey M."/>
            <person name="Scherer A.E."/>
            <person name="Singer L."/>
            <person name="Thakar S.M."/>
            <person name="Truong P."/>
            <person name="Zaeean M.H."/>
            <person name="Balish M.F."/>
            <person name="Garlena R.A."/>
            <person name="Russell D.A."/>
            <person name="Jacobs-Sera D."/>
            <person name="Hatfull G.F."/>
        </authorList>
    </citation>
    <scope>NUCLEOTIDE SEQUENCE [LARGE SCALE GENOMIC DNA]</scope>
</reference>
<evidence type="ECO:0000313" key="2">
    <source>
        <dbReference type="EMBL" id="QZE10813.1"/>
    </source>
</evidence>